<dbReference type="Proteomes" id="UP000744555">
    <property type="component" value="Unassembled WGS sequence"/>
</dbReference>
<protein>
    <recommendedName>
        <fullName evidence="3">Solute-binding protein family 3/N-terminal domain-containing protein</fullName>
    </recommendedName>
</protein>
<organism evidence="1 2">
    <name type="scientific">Aquipseudomonas alcaligenes</name>
    <name type="common">Pseudomonas alcaligenes</name>
    <dbReference type="NCBI Taxonomy" id="43263"/>
    <lineage>
        <taxon>Bacteria</taxon>
        <taxon>Pseudomonadati</taxon>
        <taxon>Pseudomonadota</taxon>
        <taxon>Gammaproteobacteria</taxon>
        <taxon>Pseudomonadales</taxon>
        <taxon>Pseudomonadaceae</taxon>
        <taxon>Aquipseudomonas</taxon>
    </lineage>
</organism>
<keyword evidence="2" id="KW-1185">Reference proteome</keyword>
<evidence type="ECO:0000313" key="1">
    <source>
        <dbReference type="EMBL" id="MBC9248962.1"/>
    </source>
</evidence>
<comment type="caution">
    <text evidence="1">The sequence shown here is derived from an EMBL/GenBank/DDBJ whole genome shotgun (WGS) entry which is preliminary data.</text>
</comment>
<name>A0ABR7RW78_AQUAC</name>
<proteinExistence type="predicted"/>
<reference evidence="1 2" key="1">
    <citation type="submission" date="2016-06" db="EMBL/GenBank/DDBJ databases">
        <authorList>
            <person name="Ramos C."/>
            <person name="Pintado A."/>
            <person name="Crespo-Gomez J.I."/>
        </authorList>
    </citation>
    <scope>NUCLEOTIDE SEQUENCE [LARGE SCALE GENOMIC DNA]</scope>
    <source>
        <strain evidence="1 2">AVO110</strain>
    </source>
</reference>
<accession>A0ABR7RW78</accession>
<sequence length="288" mass="31977">MCLALLLSSGLGSAPLQAEETWVVAVADLPGLVRGEGAAPLLAIIQALDRELPDVRLELRIVPFARSLLLVQQGEAELQMPFLEQPLAPPGLHYGREALGEVRFALYTRRQLHLTRAELLDPRWHLTAQRLAGSGLIPEQQARLGELLGRSWRLDQLQARVGPQHGLQALAYPYRIETDRAHVDALGLPALPGNSVANSLEKLLHGRIQGYVFAVNVVDPAIDSLGLRGQLRAVHFNDYPARWLRADNPRGAMVDRRISAALQAIKANGEYQRLGTTFYRQMDWQPWP</sequence>
<dbReference type="SUPFAM" id="SSF53850">
    <property type="entry name" value="Periplasmic binding protein-like II"/>
    <property type="match status" value="1"/>
</dbReference>
<gene>
    <name evidence="1" type="ORF">A9179_01610</name>
</gene>
<evidence type="ECO:0000313" key="2">
    <source>
        <dbReference type="Proteomes" id="UP000744555"/>
    </source>
</evidence>
<dbReference type="EMBL" id="LZEU01000001">
    <property type="protein sequence ID" value="MBC9248962.1"/>
    <property type="molecule type" value="Genomic_DNA"/>
</dbReference>
<evidence type="ECO:0008006" key="3">
    <source>
        <dbReference type="Google" id="ProtNLM"/>
    </source>
</evidence>